<dbReference type="PROSITE" id="PS51318">
    <property type="entry name" value="TAT"/>
    <property type="match status" value="1"/>
</dbReference>
<dbReference type="Proteomes" id="UP001212803">
    <property type="component" value="Chromosome"/>
</dbReference>
<dbReference type="RefSeq" id="WP_270057097.1">
    <property type="nucleotide sequence ID" value="NZ_CP115149.1"/>
</dbReference>
<gene>
    <name evidence="8" type="ORF">O0235_03190</name>
</gene>
<keyword evidence="2" id="KW-0479">Metal-binding</keyword>
<evidence type="ECO:0000256" key="3">
    <source>
        <dbReference type="ARBA" id="ARBA00022801"/>
    </source>
</evidence>
<proteinExistence type="predicted"/>
<evidence type="ECO:0000259" key="7">
    <source>
        <dbReference type="Pfam" id="PF24827"/>
    </source>
</evidence>
<dbReference type="PANTHER" id="PTHR37326">
    <property type="entry name" value="BLL3975 PROTEIN"/>
    <property type="match status" value="1"/>
</dbReference>
<name>A0ABY7M7R5_9CHLR</name>
<dbReference type="Gene3D" id="3.40.630.10">
    <property type="entry name" value="Zn peptidases"/>
    <property type="match status" value="1"/>
</dbReference>
<feature type="chain" id="PRO_5045858639" evidence="6">
    <location>
        <begin position="28"/>
        <end position="308"/>
    </location>
</feature>
<dbReference type="InterPro" id="IPR006311">
    <property type="entry name" value="TAT_signal"/>
</dbReference>
<feature type="compositionally biased region" description="Low complexity" evidence="5">
    <location>
        <begin position="28"/>
        <end position="41"/>
    </location>
</feature>
<keyword evidence="9" id="KW-1185">Reference proteome</keyword>
<accession>A0ABY7M7R5</accession>
<dbReference type="SUPFAM" id="SSF53187">
    <property type="entry name" value="Zn-dependent exopeptidases"/>
    <property type="match status" value="1"/>
</dbReference>
<dbReference type="EMBL" id="CP115149">
    <property type="protein sequence ID" value="WBL36575.1"/>
    <property type="molecule type" value="Genomic_DNA"/>
</dbReference>
<dbReference type="Pfam" id="PF24827">
    <property type="entry name" value="AstE_AspA_cat"/>
    <property type="match status" value="1"/>
</dbReference>
<keyword evidence="4" id="KW-0862">Zinc</keyword>
<feature type="compositionally biased region" description="Pro residues" evidence="5">
    <location>
        <begin position="51"/>
        <end position="65"/>
    </location>
</feature>
<protein>
    <submittedName>
        <fullName evidence="8">Succinylglutamate desuccinylase/aspartoacylase family protein</fullName>
    </submittedName>
</protein>
<evidence type="ECO:0000256" key="5">
    <source>
        <dbReference type="SAM" id="MobiDB-lite"/>
    </source>
</evidence>
<evidence type="ECO:0000256" key="1">
    <source>
        <dbReference type="ARBA" id="ARBA00001947"/>
    </source>
</evidence>
<feature type="region of interest" description="Disordered" evidence="5">
    <location>
        <begin position="28"/>
        <end position="76"/>
    </location>
</feature>
<dbReference type="PROSITE" id="PS51257">
    <property type="entry name" value="PROKAR_LIPOPROTEIN"/>
    <property type="match status" value="1"/>
</dbReference>
<reference evidence="8 9" key="1">
    <citation type="journal article" date="2023" name="ISME J.">
        <title>Thermophilic Dehalococcoidia with unusual traits shed light on an unexpected past.</title>
        <authorList>
            <person name="Palmer M."/>
            <person name="Covington J.K."/>
            <person name="Zhou E.M."/>
            <person name="Thomas S.C."/>
            <person name="Habib N."/>
            <person name="Seymour C.O."/>
            <person name="Lai D."/>
            <person name="Johnston J."/>
            <person name="Hashimi A."/>
            <person name="Jiao J.Y."/>
            <person name="Muok A.R."/>
            <person name="Liu L."/>
            <person name="Xian W.D."/>
            <person name="Zhi X.Y."/>
            <person name="Li M.M."/>
            <person name="Silva L.P."/>
            <person name="Bowen B.P."/>
            <person name="Louie K."/>
            <person name="Briegel A."/>
            <person name="Pett-Ridge J."/>
            <person name="Weber P.K."/>
            <person name="Tocheva E.I."/>
            <person name="Woyke T."/>
            <person name="Northen T.R."/>
            <person name="Mayali X."/>
            <person name="Li W.J."/>
            <person name="Hedlund B.P."/>
        </authorList>
    </citation>
    <scope>NUCLEOTIDE SEQUENCE [LARGE SCALE GENOMIC DNA]</scope>
    <source>
        <strain evidence="8 9">YIM 72310</strain>
    </source>
</reference>
<evidence type="ECO:0000313" key="8">
    <source>
        <dbReference type="EMBL" id="WBL36575.1"/>
    </source>
</evidence>
<keyword evidence="3" id="KW-0378">Hydrolase</keyword>
<organism evidence="8 9">
    <name type="scientific">Tepidiforma flava</name>
    <dbReference type="NCBI Taxonomy" id="3004094"/>
    <lineage>
        <taxon>Bacteria</taxon>
        <taxon>Bacillati</taxon>
        <taxon>Chloroflexota</taxon>
        <taxon>Tepidiformia</taxon>
        <taxon>Tepidiformales</taxon>
        <taxon>Tepidiformaceae</taxon>
        <taxon>Tepidiforma</taxon>
    </lineage>
</organism>
<dbReference type="InterPro" id="IPR053138">
    <property type="entry name" value="N-alpha-Ac-DABA_deacetylase"/>
</dbReference>
<feature type="signal peptide" evidence="6">
    <location>
        <begin position="1"/>
        <end position="27"/>
    </location>
</feature>
<dbReference type="InterPro" id="IPR055438">
    <property type="entry name" value="AstE_AspA_cat"/>
</dbReference>
<feature type="domain" description="Succinylglutamate desuccinylase/Aspartoacylase catalytic" evidence="7">
    <location>
        <begin position="93"/>
        <end position="188"/>
    </location>
</feature>
<sequence length="308" mass="32133">MARRFARRRVLAALPAAGFLAACRGAAAPVPQSPPAAAEPAETQHGALPTAAPPLPTPTPAPAPHPRGTDTRLLMPGTPHETALVIHHSGAAGPAAFVLGGVHGNEPGAWLAADDIAAWQPAAGTLLVLPRANVTAIAAFVRTFDDIGDLNRLYPGDPASPLAMERMAYHILEAAREFSVSLLLDLHESWAFYAELPGTGTGALGQTITVGPGPLQSAFGQQLADRMNPLVSRREQMIVRDGTRFGRPATPVPAGQPNRGRSSLSAGGHVPGLTPVLVEMGQLDQPLARRVELHRLAARSALELLGIL</sequence>
<feature type="region of interest" description="Disordered" evidence="5">
    <location>
        <begin position="244"/>
        <end position="267"/>
    </location>
</feature>
<keyword evidence="6" id="KW-0732">Signal</keyword>
<evidence type="ECO:0000256" key="2">
    <source>
        <dbReference type="ARBA" id="ARBA00022723"/>
    </source>
</evidence>
<evidence type="ECO:0000256" key="4">
    <source>
        <dbReference type="ARBA" id="ARBA00022833"/>
    </source>
</evidence>
<evidence type="ECO:0000256" key="6">
    <source>
        <dbReference type="SAM" id="SignalP"/>
    </source>
</evidence>
<dbReference type="PANTHER" id="PTHR37326:SF1">
    <property type="entry name" value="BLL3975 PROTEIN"/>
    <property type="match status" value="1"/>
</dbReference>
<evidence type="ECO:0000313" key="9">
    <source>
        <dbReference type="Proteomes" id="UP001212803"/>
    </source>
</evidence>
<comment type="cofactor">
    <cofactor evidence="1">
        <name>Zn(2+)</name>
        <dbReference type="ChEBI" id="CHEBI:29105"/>
    </cofactor>
</comment>